<accession>A0A9N9X1A9</accession>
<dbReference type="EMBL" id="OU896718">
    <property type="protein sequence ID" value="CAG9815768.1"/>
    <property type="molecule type" value="Genomic_DNA"/>
</dbReference>
<evidence type="ECO:0000313" key="2">
    <source>
        <dbReference type="EMBL" id="CAG9815768.1"/>
    </source>
</evidence>
<reference evidence="2" key="1">
    <citation type="submission" date="2022-01" db="EMBL/GenBank/DDBJ databases">
        <authorList>
            <person name="King R."/>
        </authorList>
    </citation>
    <scope>NUCLEOTIDE SEQUENCE</scope>
</reference>
<dbReference type="Proteomes" id="UP001153737">
    <property type="component" value="Chromosome 12"/>
</dbReference>
<protein>
    <submittedName>
        <fullName evidence="2">Uncharacterized protein</fullName>
    </submittedName>
</protein>
<sequence>MDFNVISERKTLNDVITVKLELIDTLRENTVTPDREVFRRVRKVIVFRSGAGVDVYLSDVQCKHQQRYEEIQQISRFHIVIEEFFSYSLTNLPFISPPYPTGTTPCSPLQAPQATTSYPRLWQTISLFAYRLSKMLMLAISSTSSDLISPQRAPTLWQTISSFADRLSKMLTLAMRREDRPSRVPVTTAGDEFIDILQVQQLLINETRREPQAAPQPPQQHARLLEGFGSAAAGTGGFYGSYQQPQPSSASPSAGVTSPARHTAVGECAPWWGAITSFSPPLAAPSPRLPNMER</sequence>
<feature type="region of interest" description="Disordered" evidence="1">
    <location>
        <begin position="236"/>
        <end position="262"/>
    </location>
</feature>
<organism evidence="2 3">
    <name type="scientific">Phaedon cochleariae</name>
    <name type="common">Mustard beetle</name>
    <dbReference type="NCBI Taxonomy" id="80249"/>
    <lineage>
        <taxon>Eukaryota</taxon>
        <taxon>Metazoa</taxon>
        <taxon>Ecdysozoa</taxon>
        <taxon>Arthropoda</taxon>
        <taxon>Hexapoda</taxon>
        <taxon>Insecta</taxon>
        <taxon>Pterygota</taxon>
        <taxon>Neoptera</taxon>
        <taxon>Endopterygota</taxon>
        <taxon>Coleoptera</taxon>
        <taxon>Polyphaga</taxon>
        <taxon>Cucujiformia</taxon>
        <taxon>Chrysomeloidea</taxon>
        <taxon>Chrysomelidae</taxon>
        <taxon>Chrysomelinae</taxon>
        <taxon>Chrysomelini</taxon>
        <taxon>Phaedon</taxon>
    </lineage>
</organism>
<evidence type="ECO:0000256" key="1">
    <source>
        <dbReference type="SAM" id="MobiDB-lite"/>
    </source>
</evidence>
<proteinExistence type="predicted"/>
<name>A0A9N9X1A9_PHACE</name>
<dbReference type="OrthoDB" id="6701269at2759"/>
<feature type="compositionally biased region" description="Low complexity" evidence="1">
    <location>
        <begin position="240"/>
        <end position="255"/>
    </location>
</feature>
<gene>
    <name evidence="2" type="ORF">PHAECO_LOCUS2827</name>
</gene>
<reference evidence="2" key="2">
    <citation type="submission" date="2022-10" db="EMBL/GenBank/DDBJ databases">
        <authorList>
            <consortium name="ENA_rothamsted_submissions"/>
            <consortium name="culmorum"/>
            <person name="King R."/>
        </authorList>
    </citation>
    <scope>NUCLEOTIDE SEQUENCE</scope>
</reference>
<keyword evidence="3" id="KW-1185">Reference proteome</keyword>
<evidence type="ECO:0000313" key="3">
    <source>
        <dbReference type="Proteomes" id="UP001153737"/>
    </source>
</evidence>
<dbReference type="AlphaFoldDB" id="A0A9N9X1A9"/>